<dbReference type="PANTHER" id="PTHR43610:SF1">
    <property type="entry name" value="N-ACETYLTRANSFERASE DOMAIN-CONTAINING PROTEIN"/>
    <property type="match status" value="1"/>
</dbReference>
<proteinExistence type="predicted"/>
<accession>A0ABW1YEQ7</accession>
<dbReference type="Gene3D" id="3.40.630.30">
    <property type="match status" value="1"/>
</dbReference>
<organism evidence="1 2">
    <name type="scientific">Deinococcus lacus</name>
    <dbReference type="NCBI Taxonomy" id="392561"/>
    <lineage>
        <taxon>Bacteria</taxon>
        <taxon>Thermotogati</taxon>
        <taxon>Deinococcota</taxon>
        <taxon>Deinococci</taxon>
        <taxon>Deinococcales</taxon>
        <taxon>Deinococcaceae</taxon>
        <taxon>Deinococcus</taxon>
    </lineage>
</organism>
<dbReference type="Proteomes" id="UP001596297">
    <property type="component" value="Unassembled WGS sequence"/>
</dbReference>
<dbReference type="SUPFAM" id="SSF55729">
    <property type="entry name" value="Acyl-CoA N-acyltransferases (Nat)"/>
    <property type="match status" value="1"/>
</dbReference>
<dbReference type="EC" id="2.3.-.-" evidence="1"/>
<keyword evidence="1" id="KW-0012">Acyltransferase</keyword>
<keyword evidence="2" id="KW-1185">Reference proteome</keyword>
<dbReference type="PANTHER" id="PTHR43610">
    <property type="entry name" value="BLL6696 PROTEIN"/>
    <property type="match status" value="1"/>
</dbReference>
<dbReference type="EMBL" id="JBHSWD010000001">
    <property type="protein sequence ID" value="MFC6592075.1"/>
    <property type="molecule type" value="Genomic_DNA"/>
</dbReference>
<protein>
    <submittedName>
        <fullName evidence="1">GNAT family N-acetyltransferase</fullName>
        <ecNumber evidence="1">2.3.-.-</ecNumber>
    </submittedName>
</protein>
<keyword evidence="1" id="KW-0808">Transferase</keyword>
<comment type="caution">
    <text evidence="1">The sequence shown here is derived from an EMBL/GenBank/DDBJ whole genome shotgun (WGS) entry which is preliminary data.</text>
</comment>
<dbReference type="InterPro" id="IPR016181">
    <property type="entry name" value="Acyl_CoA_acyltransferase"/>
</dbReference>
<name>A0ABW1YEQ7_9DEIO</name>
<gene>
    <name evidence="1" type="ORF">ACFP81_08720</name>
</gene>
<dbReference type="RefSeq" id="WP_380083091.1">
    <property type="nucleotide sequence ID" value="NZ_JBHSWD010000001.1"/>
</dbReference>
<sequence length="71" mass="8085">MKRLLLAHAFEQMGMERVQLKTDILNTRSQAAIEGIGGVREGVLRSHMRRADGTLRDTVMYSILRSEWAGR</sequence>
<evidence type="ECO:0000313" key="1">
    <source>
        <dbReference type="EMBL" id="MFC6592075.1"/>
    </source>
</evidence>
<reference evidence="2" key="1">
    <citation type="journal article" date="2019" name="Int. J. Syst. Evol. Microbiol.">
        <title>The Global Catalogue of Microorganisms (GCM) 10K type strain sequencing project: providing services to taxonomists for standard genome sequencing and annotation.</title>
        <authorList>
            <consortium name="The Broad Institute Genomics Platform"/>
            <consortium name="The Broad Institute Genome Sequencing Center for Infectious Disease"/>
            <person name="Wu L."/>
            <person name="Ma J."/>
        </authorList>
    </citation>
    <scope>NUCLEOTIDE SEQUENCE [LARGE SCALE GENOMIC DNA]</scope>
    <source>
        <strain evidence="2">CGMCC 1.15772</strain>
    </source>
</reference>
<dbReference type="GO" id="GO:0016746">
    <property type="term" value="F:acyltransferase activity"/>
    <property type="evidence" value="ECO:0007669"/>
    <property type="project" value="UniProtKB-KW"/>
</dbReference>
<evidence type="ECO:0000313" key="2">
    <source>
        <dbReference type="Proteomes" id="UP001596297"/>
    </source>
</evidence>